<dbReference type="InterPro" id="IPR012332">
    <property type="entry name" value="Autotransporter_pectin_lyase_C"/>
</dbReference>
<proteinExistence type="predicted"/>
<feature type="chain" id="PRO_5033051512" description="PEP-CTERM sorting domain-containing protein" evidence="2">
    <location>
        <begin position="34"/>
        <end position="757"/>
    </location>
</feature>
<sequence length="757" mass="73780">MKTPPSLTSSSRRAVSTFAGAIAACLAAHSIQAATFTWDPALNAVGSDGSGNWDDVTANWASAGVDTLFQPSAQTTTTAHTTGTNTITVASTAGLAVGQMLSTGSFAAGTTITDITGNVVTLSSNSTAGIANGSAIHFSFNNDAVIGSGSGAAGTIVVSGNQAVDSLVLNAAGSGAYTLTGGSITVSSRNGSSGAIKVNADAAISSALSWKNLQFQTAGKTLTLSGGSVASSVNGSFNGSVSGSNAAIAAASTLKVTGGIYTTAGSGNTFNIGDAAAETGGFQFSAGTINSGGSFQVANDRSAYVEVTGTAILNSSGQITVGRNSNTNIGKMVVDGGTVNSTATSASDAQVQIGRGNGVGTLNIKSGVFNVIGNGVSGNSGGIMVINSNGTTAAASGTVNLSGGVTTVKELRFNGSNKSSGAGADANSIAGSSTLNMTGGSLYIGGTVQSDGTGATTAGGIVNRGTGTSSYAINLSGGTVGANANWGSSLNMTLGTTNGNVTFKAADAANAARNISLSGVLSGSGGLNKSGAGTLTLDGANTYSGATAINEGTLALGIAGSIDSTSGVTVGTTGTLDLSSKGPGGYAVNNLTTSGAVIGNLSVTTQLSIGNSPGTATFGDLSLGALSTYTYELTGGSSPGVGSADLGIVDGDMTIISGAVLDLVQLGTYTQGNKFTLLAYTGSLTGIFKDVNAVDLADGATFTDGQGIWEIDYDDTTAGLNGGTTPDARYVTITAVPEPGTAWVGCLGLLWMLRRRR</sequence>
<dbReference type="PROSITE" id="PS51257">
    <property type="entry name" value="PROKAR_LIPOPROTEIN"/>
    <property type="match status" value="1"/>
</dbReference>
<protein>
    <recommendedName>
        <fullName evidence="5">PEP-CTERM sorting domain-containing protein</fullName>
    </recommendedName>
</protein>
<keyword evidence="1 2" id="KW-0732">Signal</keyword>
<name>A0A858RKA7_9BACT</name>
<gene>
    <name evidence="3" type="ORF">HHL09_14440</name>
</gene>
<dbReference type="EMBL" id="CP051774">
    <property type="protein sequence ID" value="QJE96934.1"/>
    <property type="molecule type" value="Genomic_DNA"/>
</dbReference>
<keyword evidence="4" id="KW-1185">Reference proteome</keyword>
<dbReference type="NCBIfam" id="TIGR02601">
    <property type="entry name" value="autotrns_rpt"/>
    <property type="match status" value="1"/>
</dbReference>
<dbReference type="KEGG" id="luo:HHL09_14440"/>
<feature type="signal peptide" evidence="2">
    <location>
        <begin position="1"/>
        <end position="33"/>
    </location>
</feature>
<accession>A0A858RKA7</accession>
<dbReference type="InterPro" id="IPR013425">
    <property type="entry name" value="Autotrns_rpt"/>
</dbReference>
<evidence type="ECO:0008006" key="5">
    <source>
        <dbReference type="Google" id="ProtNLM"/>
    </source>
</evidence>
<evidence type="ECO:0000313" key="4">
    <source>
        <dbReference type="Proteomes" id="UP000501812"/>
    </source>
</evidence>
<dbReference type="RefSeq" id="WP_169455334.1">
    <property type="nucleotide sequence ID" value="NZ_CP051774.1"/>
</dbReference>
<dbReference type="AlphaFoldDB" id="A0A858RKA7"/>
<organism evidence="3 4">
    <name type="scientific">Luteolibacter luteus</name>
    <dbReference type="NCBI Taxonomy" id="2728835"/>
    <lineage>
        <taxon>Bacteria</taxon>
        <taxon>Pseudomonadati</taxon>
        <taxon>Verrucomicrobiota</taxon>
        <taxon>Verrucomicrobiia</taxon>
        <taxon>Verrucomicrobiales</taxon>
        <taxon>Verrucomicrobiaceae</taxon>
        <taxon>Luteolibacter</taxon>
    </lineage>
</organism>
<evidence type="ECO:0000313" key="3">
    <source>
        <dbReference type="EMBL" id="QJE96934.1"/>
    </source>
</evidence>
<dbReference type="Proteomes" id="UP000501812">
    <property type="component" value="Chromosome"/>
</dbReference>
<dbReference type="Gene3D" id="2.160.20.20">
    <property type="match status" value="1"/>
</dbReference>
<evidence type="ECO:0000256" key="2">
    <source>
        <dbReference type="SAM" id="SignalP"/>
    </source>
</evidence>
<dbReference type="Pfam" id="PF12951">
    <property type="entry name" value="PATR"/>
    <property type="match status" value="1"/>
</dbReference>
<evidence type="ECO:0000256" key="1">
    <source>
        <dbReference type="ARBA" id="ARBA00022729"/>
    </source>
</evidence>
<reference evidence="3 4" key="1">
    <citation type="submission" date="2020-04" db="EMBL/GenBank/DDBJ databases">
        <title>Luteolibacter sp. G-1-1-1 isolated from soil.</title>
        <authorList>
            <person name="Dahal R.H."/>
        </authorList>
    </citation>
    <scope>NUCLEOTIDE SEQUENCE [LARGE SCALE GENOMIC DNA]</scope>
    <source>
        <strain evidence="3 4">G-1-1-1</strain>
    </source>
</reference>